<sequence>MSAHKSYLTLWKWRIARGLQAPDSNDLRHDSEAALIVQHGMTEVKDARRPGRWTHAMIYLG</sequence>
<reference evidence="1 2" key="1">
    <citation type="submission" date="2014-04" db="EMBL/GenBank/DDBJ databases">
        <authorList>
            <consortium name="DOE Joint Genome Institute"/>
            <person name="Kuo A."/>
            <person name="Ruytinx J."/>
            <person name="Rineau F."/>
            <person name="Colpaert J."/>
            <person name="Kohler A."/>
            <person name="Nagy L.G."/>
            <person name="Floudas D."/>
            <person name="Copeland A."/>
            <person name="Barry K.W."/>
            <person name="Cichocki N."/>
            <person name="Veneault-Fourrey C."/>
            <person name="LaButti K."/>
            <person name="Lindquist E.A."/>
            <person name="Lipzen A."/>
            <person name="Lundell T."/>
            <person name="Morin E."/>
            <person name="Murat C."/>
            <person name="Sun H."/>
            <person name="Tunlid A."/>
            <person name="Henrissat B."/>
            <person name="Grigoriev I.V."/>
            <person name="Hibbett D.S."/>
            <person name="Martin F."/>
            <person name="Nordberg H.P."/>
            <person name="Cantor M.N."/>
            <person name="Hua S.X."/>
        </authorList>
    </citation>
    <scope>NUCLEOTIDE SEQUENCE [LARGE SCALE GENOMIC DNA]</scope>
    <source>
        <strain evidence="1 2">UH-Slu-Lm8-n1</strain>
    </source>
</reference>
<dbReference type="HOGENOM" id="CLU_2924250_0_0_1"/>
<protein>
    <submittedName>
        <fullName evidence="1">Uncharacterized protein</fullName>
    </submittedName>
</protein>
<dbReference type="EMBL" id="KN835737">
    <property type="protein sequence ID" value="KIK34549.1"/>
    <property type="molecule type" value="Genomic_DNA"/>
</dbReference>
<organism evidence="1 2">
    <name type="scientific">Suillus luteus UH-Slu-Lm8-n1</name>
    <dbReference type="NCBI Taxonomy" id="930992"/>
    <lineage>
        <taxon>Eukaryota</taxon>
        <taxon>Fungi</taxon>
        <taxon>Dikarya</taxon>
        <taxon>Basidiomycota</taxon>
        <taxon>Agaricomycotina</taxon>
        <taxon>Agaricomycetes</taxon>
        <taxon>Agaricomycetidae</taxon>
        <taxon>Boletales</taxon>
        <taxon>Suillineae</taxon>
        <taxon>Suillaceae</taxon>
        <taxon>Suillus</taxon>
    </lineage>
</organism>
<reference evidence="2" key="2">
    <citation type="submission" date="2015-01" db="EMBL/GenBank/DDBJ databases">
        <title>Evolutionary Origins and Diversification of the Mycorrhizal Mutualists.</title>
        <authorList>
            <consortium name="DOE Joint Genome Institute"/>
            <consortium name="Mycorrhizal Genomics Consortium"/>
            <person name="Kohler A."/>
            <person name="Kuo A."/>
            <person name="Nagy L.G."/>
            <person name="Floudas D."/>
            <person name="Copeland A."/>
            <person name="Barry K.W."/>
            <person name="Cichocki N."/>
            <person name="Veneault-Fourrey C."/>
            <person name="LaButti K."/>
            <person name="Lindquist E.A."/>
            <person name="Lipzen A."/>
            <person name="Lundell T."/>
            <person name="Morin E."/>
            <person name="Murat C."/>
            <person name="Riley R."/>
            <person name="Ohm R."/>
            <person name="Sun H."/>
            <person name="Tunlid A."/>
            <person name="Henrissat B."/>
            <person name="Grigoriev I.V."/>
            <person name="Hibbett D.S."/>
            <person name="Martin F."/>
        </authorList>
    </citation>
    <scope>NUCLEOTIDE SEQUENCE [LARGE SCALE GENOMIC DNA]</scope>
    <source>
        <strain evidence="2">UH-Slu-Lm8-n1</strain>
    </source>
</reference>
<evidence type="ECO:0000313" key="2">
    <source>
        <dbReference type="Proteomes" id="UP000054485"/>
    </source>
</evidence>
<accession>A0A0D0A8U5</accession>
<feature type="non-terminal residue" evidence="1">
    <location>
        <position position="1"/>
    </location>
</feature>
<name>A0A0D0A8U5_9AGAM</name>
<proteinExistence type="predicted"/>
<evidence type="ECO:0000313" key="1">
    <source>
        <dbReference type="EMBL" id="KIK34549.1"/>
    </source>
</evidence>
<gene>
    <name evidence="1" type="ORF">CY34DRAFT_812830</name>
</gene>
<dbReference type="AlphaFoldDB" id="A0A0D0A8U5"/>
<keyword evidence="2" id="KW-1185">Reference proteome</keyword>
<dbReference type="InParanoid" id="A0A0D0A8U5"/>
<dbReference type="Proteomes" id="UP000054485">
    <property type="component" value="Unassembled WGS sequence"/>
</dbReference>